<evidence type="ECO:0000256" key="3">
    <source>
        <dbReference type="SAM" id="MobiDB-lite"/>
    </source>
</evidence>
<reference evidence="5 6" key="1">
    <citation type="submission" date="2018-09" db="EMBL/GenBank/DDBJ databases">
        <title>YIM PH21274 draft genome.</title>
        <authorList>
            <person name="Miao C."/>
        </authorList>
    </citation>
    <scope>NUCLEOTIDE SEQUENCE [LARGE SCALE GENOMIC DNA]</scope>
    <source>
        <strain evidence="5 6">YIM PH 21724</strain>
    </source>
</reference>
<evidence type="ECO:0000313" key="6">
    <source>
        <dbReference type="Proteomes" id="UP000266677"/>
    </source>
</evidence>
<comment type="caution">
    <text evidence="5">The sequence shown here is derived from an EMBL/GenBank/DDBJ whole genome shotgun (WGS) entry which is preliminary data.</text>
</comment>
<dbReference type="InterPro" id="IPR036271">
    <property type="entry name" value="Tet_transcr_reg_TetR-rel_C_sf"/>
</dbReference>
<dbReference type="InterPro" id="IPR009057">
    <property type="entry name" value="Homeodomain-like_sf"/>
</dbReference>
<feature type="compositionally biased region" description="Polar residues" evidence="3">
    <location>
        <begin position="56"/>
        <end position="67"/>
    </location>
</feature>
<dbReference type="PRINTS" id="PR00455">
    <property type="entry name" value="HTHTETR"/>
</dbReference>
<evidence type="ECO:0000259" key="4">
    <source>
        <dbReference type="PROSITE" id="PS50977"/>
    </source>
</evidence>
<dbReference type="PANTHER" id="PTHR30055">
    <property type="entry name" value="HTH-TYPE TRANSCRIPTIONAL REGULATOR RUTR"/>
    <property type="match status" value="1"/>
</dbReference>
<dbReference type="Gene3D" id="1.10.10.60">
    <property type="entry name" value="Homeodomain-like"/>
    <property type="match status" value="1"/>
</dbReference>
<dbReference type="SUPFAM" id="SSF46689">
    <property type="entry name" value="Homeodomain-like"/>
    <property type="match status" value="1"/>
</dbReference>
<protein>
    <submittedName>
        <fullName evidence="5">TetR family transcriptional regulator</fullName>
    </submittedName>
</protein>
<feature type="compositionally biased region" description="Basic and acidic residues" evidence="3">
    <location>
        <begin position="77"/>
        <end position="94"/>
    </location>
</feature>
<dbReference type="Pfam" id="PF00440">
    <property type="entry name" value="TetR_N"/>
    <property type="match status" value="1"/>
</dbReference>
<dbReference type="EMBL" id="QZFU01000036">
    <property type="protein sequence ID" value="RJO70828.1"/>
    <property type="molecule type" value="Genomic_DNA"/>
</dbReference>
<keyword evidence="1 2" id="KW-0238">DNA-binding</keyword>
<dbReference type="GO" id="GO:0003700">
    <property type="term" value="F:DNA-binding transcription factor activity"/>
    <property type="evidence" value="ECO:0007669"/>
    <property type="project" value="TreeGrafter"/>
</dbReference>
<gene>
    <name evidence="5" type="ORF">D5S18_26935</name>
</gene>
<dbReference type="AlphaFoldDB" id="A0A3A4JPA0"/>
<feature type="DNA-binding region" description="H-T-H motif" evidence="2">
    <location>
        <begin position="118"/>
        <end position="137"/>
    </location>
</feature>
<feature type="region of interest" description="Disordered" evidence="3">
    <location>
        <begin position="1"/>
        <end position="94"/>
    </location>
</feature>
<dbReference type="InterPro" id="IPR050109">
    <property type="entry name" value="HTH-type_TetR-like_transc_reg"/>
</dbReference>
<dbReference type="InterPro" id="IPR041490">
    <property type="entry name" value="KstR2_TetR_C"/>
</dbReference>
<dbReference type="Pfam" id="PF17932">
    <property type="entry name" value="TetR_C_24"/>
    <property type="match status" value="1"/>
</dbReference>
<proteinExistence type="predicted"/>
<dbReference type="PROSITE" id="PS50977">
    <property type="entry name" value="HTH_TETR_2"/>
    <property type="match status" value="1"/>
</dbReference>
<dbReference type="Proteomes" id="UP000266677">
    <property type="component" value="Unassembled WGS sequence"/>
</dbReference>
<dbReference type="InterPro" id="IPR001647">
    <property type="entry name" value="HTH_TetR"/>
</dbReference>
<organism evidence="5 6">
    <name type="scientific">Nocardia panacis</name>
    <dbReference type="NCBI Taxonomy" id="2340916"/>
    <lineage>
        <taxon>Bacteria</taxon>
        <taxon>Bacillati</taxon>
        <taxon>Actinomycetota</taxon>
        <taxon>Actinomycetes</taxon>
        <taxon>Mycobacteriales</taxon>
        <taxon>Nocardiaceae</taxon>
        <taxon>Nocardia</taxon>
    </lineage>
</organism>
<dbReference type="SUPFAM" id="SSF48498">
    <property type="entry name" value="Tetracyclin repressor-like, C-terminal domain"/>
    <property type="match status" value="1"/>
</dbReference>
<evidence type="ECO:0000313" key="5">
    <source>
        <dbReference type="EMBL" id="RJO70828.1"/>
    </source>
</evidence>
<feature type="compositionally biased region" description="Polar residues" evidence="3">
    <location>
        <begin position="41"/>
        <end position="50"/>
    </location>
</feature>
<keyword evidence="6" id="KW-1185">Reference proteome</keyword>
<accession>A0A3A4JPA0</accession>
<name>A0A3A4JPA0_9NOCA</name>
<sequence length="284" mass="31051">MRRCGRSCNRCTHPSTPPPRTHSPSGSPNRPPCGSARVSCPASSPSWTPSNAPPRSESSSATWSNRPSGGPLSIAAKGDHTVAELSRDRSTRSENEVQTWLLDAACELFADRGYAAVGIREIAKRAGVTIGSLYHYADSKESLFVKLVERSYSRFMPRMREQAAAPGTPTERLRGLTRVHIMGEVAERDLWRVSRAELNLLSPTHRARMIALRDEFEAVWAEVIDSGLATGEFTAPDSAVTRLCVIELCNGVGSWFNPEGRLTLDEVITQMAHNALLLLGVDEP</sequence>
<dbReference type="Gene3D" id="1.10.357.10">
    <property type="entry name" value="Tetracycline Repressor, domain 2"/>
    <property type="match status" value="1"/>
</dbReference>
<dbReference type="GO" id="GO:0000976">
    <property type="term" value="F:transcription cis-regulatory region binding"/>
    <property type="evidence" value="ECO:0007669"/>
    <property type="project" value="TreeGrafter"/>
</dbReference>
<feature type="domain" description="HTH tetR-type" evidence="4">
    <location>
        <begin position="95"/>
        <end position="155"/>
    </location>
</feature>
<dbReference type="PANTHER" id="PTHR30055:SF237">
    <property type="entry name" value="TRANSCRIPTIONAL REPRESSOR MCE3R"/>
    <property type="match status" value="1"/>
</dbReference>
<evidence type="ECO:0000256" key="2">
    <source>
        <dbReference type="PROSITE-ProRule" id="PRU00335"/>
    </source>
</evidence>
<evidence type="ECO:0000256" key="1">
    <source>
        <dbReference type="ARBA" id="ARBA00023125"/>
    </source>
</evidence>